<dbReference type="InterPro" id="IPR036628">
    <property type="entry name" value="Clp_N_dom_sf"/>
</dbReference>
<dbReference type="GO" id="GO:0005737">
    <property type="term" value="C:cytoplasm"/>
    <property type="evidence" value="ECO:0007669"/>
    <property type="project" value="TreeGrafter"/>
</dbReference>
<keyword evidence="6" id="KW-0175">Coiled coil</keyword>
<dbReference type="PROSITE" id="PS00871">
    <property type="entry name" value="CLPAB_2"/>
    <property type="match status" value="1"/>
</dbReference>
<comment type="similarity">
    <text evidence="5">Belongs to the ClpA/ClpB family.</text>
</comment>
<dbReference type="InterPro" id="IPR018368">
    <property type="entry name" value="ClpA/B_CS1"/>
</dbReference>
<evidence type="ECO:0000256" key="4">
    <source>
        <dbReference type="ARBA" id="ARBA00023186"/>
    </source>
</evidence>
<protein>
    <submittedName>
        <fullName evidence="9">Endopeptidase Clp ATP-dependent proteolytic subunit</fullName>
    </submittedName>
</protein>
<evidence type="ECO:0000313" key="10">
    <source>
        <dbReference type="Proteomes" id="UP000245133"/>
    </source>
</evidence>
<dbReference type="FunFam" id="3.40.50.300:FF:000025">
    <property type="entry name" value="ATP-dependent Clp protease subunit"/>
    <property type="match status" value="1"/>
</dbReference>
<dbReference type="InterPro" id="IPR003959">
    <property type="entry name" value="ATPase_AAA_core"/>
</dbReference>
<feature type="domain" description="AAA+ ATPase" evidence="7">
    <location>
        <begin position="168"/>
        <end position="313"/>
    </location>
</feature>
<dbReference type="Pfam" id="PF00004">
    <property type="entry name" value="AAA"/>
    <property type="match status" value="1"/>
</dbReference>
<dbReference type="Gene3D" id="1.10.8.60">
    <property type="match status" value="1"/>
</dbReference>
<evidence type="ECO:0000259" key="8">
    <source>
        <dbReference type="SMART" id="SM01086"/>
    </source>
</evidence>
<dbReference type="OrthoDB" id="9803641at2"/>
<dbReference type="InterPro" id="IPR019489">
    <property type="entry name" value="Clp_ATPase_C"/>
</dbReference>
<evidence type="ECO:0000256" key="3">
    <source>
        <dbReference type="ARBA" id="ARBA00022840"/>
    </source>
</evidence>
<dbReference type="InterPro" id="IPR041546">
    <property type="entry name" value="ClpA/ClpB_AAA_lid"/>
</dbReference>
<dbReference type="Proteomes" id="UP000245133">
    <property type="component" value="Unassembled WGS sequence"/>
</dbReference>
<dbReference type="CDD" id="cd00009">
    <property type="entry name" value="AAA"/>
    <property type="match status" value="1"/>
</dbReference>
<keyword evidence="10" id="KW-1185">Reference proteome</keyword>
<keyword evidence="2 5" id="KW-0547">Nucleotide-binding</keyword>
<evidence type="ECO:0000256" key="6">
    <source>
        <dbReference type="SAM" id="Coils"/>
    </source>
</evidence>
<dbReference type="SUPFAM" id="SSF52540">
    <property type="entry name" value="P-loop containing nucleoside triphosphate hydrolases"/>
    <property type="match status" value="2"/>
</dbReference>
<keyword evidence="4 5" id="KW-0143">Chaperone</keyword>
<dbReference type="SMART" id="SM01086">
    <property type="entry name" value="ClpB_D2-small"/>
    <property type="match status" value="1"/>
</dbReference>
<feature type="coiled-coil region" evidence="6">
    <location>
        <begin position="395"/>
        <end position="453"/>
    </location>
</feature>
<evidence type="ECO:0000256" key="5">
    <source>
        <dbReference type="RuleBase" id="RU004432"/>
    </source>
</evidence>
<dbReference type="RefSeq" id="WP_108975186.1">
    <property type="nucleotide sequence ID" value="NZ_BFBB01000003.1"/>
</dbReference>
<dbReference type="GO" id="GO:0034605">
    <property type="term" value="P:cellular response to heat"/>
    <property type="evidence" value="ECO:0007669"/>
    <property type="project" value="TreeGrafter"/>
</dbReference>
<dbReference type="PANTHER" id="PTHR11638:SF18">
    <property type="entry name" value="HEAT SHOCK PROTEIN 104"/>
    <property type="match status" value="1"/>
</dbReference>
<dbReference type="SUPFAM" id="SSF81923">
    <property type="entry name" value="Double Clp-N motif"/>
    <property type="match status" value="1"/>
</dbReference>
<dbReference type="PROSITE" id="PS00870">
    <property type="entry name" value="CLPAB_1"/>
    <property type="match status" value="1"/>
</dbReference>
<keyword evidence="1" id="KW-0677">Repeat</keyword>
<dbReference type="FunFam" id="3.40.50.300:FF:000010">
    <property type="entry name" value="Chaperone clpB 1, putative"/>
    <property type="match status" value="1"/>
</dbReference>
<name>A0A2P2DZ54_9LEPT</name>
<evidence type="ECO:0000259" key="7">
    <source>
        <dbReference type="SMART" id="SM00382"/>
    </source>
</evidence>
<dbReference type="GO" id="GO:0016887">
    <property type="term" value="F:ATP hydrolysis activity"/>
    <property type="evidence" value="ECO:0007669"/>
    <property type="project" value="InterPro"/>
</dbReference>
<dbReference type="PANTHER" id="PTHR11638">
    <property type="entry name" value="ATP-DEPENDENT CLP PROTEASE"/>
    <property type="match status" value="1"/>
</dbReference>
<dbReference type="Pfam" id="PF07724">
    <property type="entry name" value="AAA_2"/>
    <property type="match status" value="1"/>
</dbReference>
<keyword evidence="3 5" id="KW-0067">ATP-binding</keyword>
<feature type="domain" description="Clp ATPase C-terminal" evidence="8">
    <location>
        <begin position="696"/>
        <end position="784"/>
    </location>
</feature>
<dbReference type="SMART" id="SM00382">
    <property type="entry name" value="AAA"/>
    <property type="match status" value="2"/>
</dbReference>
<dbReference type="Pfam" id="PF17871">
    <property type="entry name" value="AAA_lid_9"/>
    <property type="match status" value="1"/>
</dbReference>
<proteinExistence type="inferred from homology"/>
<dbReference type="EMBL" id="BFBB01000003">
    <property type="protein sequence ID" value="GBF49903.1"/>
    <property type="molecule type" value="Genomic_DNA"/>
</dbReference>
<gene>
    <name evidence="9" type="primary">clpA</name>
    <name evidence="9" type="ORF">LPTSP4_14230</name>
</gene>
<feature type="domain" description="AAA+ ATPase" evidence="7">
    <location>
        <begin position="549"/>
        <end position="706"/>
    </location>
</feature>
<dbReference type="InterPro" id="IPR003593">
    <property type="entry name" value="AAA+_ATPase"/>
</dbReference>
<organism evidence="9 10">
    <name type="scientific">Leptospira ryugenii</name>
    <dbReference type="NCBI Taxonomy" id="1917863"/>
    <lineage>
        <taxon>Bacteria</taxon>
        <taxon>Pseudomonadati</taxon>
        <taxon>Spirochaetota</taxon>
        <taxon>Spirochaetia</taxon>
        <taxon>Leptospirales</taxon>
        <taxon>Leptospiraceae</taxon>
        <taxon>Leptospira</taxon>
    </lineage>
</organism>
<reference evidence="9 10" key="1">
    <citation type="submission" date="2018-02" db="EMBL/GenBank/DDBJ databases">
        <title>Novel Leptospira species isolated from soil and water in Japan.</title>
        <authorList>
            <person name="Nakao R."/>
            <person name="Masuzawa T."/>
        </authorList>
    </citation>
    <scope>NUCLEOTIDE SEQUENCE [LARGE SCALE GENOMIC DNA]</scope>
    <source>
        <strain evidence="9 10">YH101</strain>
    </source>
</reference>
<dbReference type="Pfam" id="PF10431">
    <property type="entry name" value="ClpB_D2-small"/>
    <property type="match status" value="1"/>
</dbReference>
<dbReference type="InterPro" id="IPR050130">
    <property type="entry name" value="ClpA_ClpB"/>
</dbReference>
<accession>A0A2P2DZ54</accession>
<evidence type="ECO:0000313" key="9">
    <source>
        <dbReference type="EMBL" id="GBF49903.1"/>
    </source>
</evidence>
<dbReference type="CDD" id="cd19499">
    <property type="entry name" value="RecA-like_ClpB_Hsp104-like"/>
    <property type="match status" value="1"/>
</dbReference>
<evidence type="ECO:0000256" key="2">
    <source>
        <dbReference type="ARBA" id="ARBA00022741"/>
    </source>
</evidence>
<dbReference type="InterPro" id="IPR028299">
    <property type="entry name" value="ClpA/B_CS2"/>
</dbReference>
<dbReference type="Gene3D" id="3.40.50.300">
    <property type="entry name" value="P-loop containing nucleotide triphosphate hydrolases"/>
    <property type="match status" value="3"/>
</dbReference>
<dbReference type="InterPro" id="IPR001270">
    <property type="entry name" value="ClpA/B"/>
</dbReference>
<dbReference type="PRINTS" id="PR00300">
    <property type="entry name" value="CLPPROTEASEA"/>
</dbReference>
<dbReference type="InterPro" id="IPR004176">
    <property type="entry name" value="Clp_R_N"/>
</dbReference>
<dbReference type="GO" id="GO:0005524">
    <property type="term" value="F:ATP binding"/>
    <property type="evidence" value="ECO:0007669"/>
    <property type="project" value="UniProtKB-KW"/>
</dbReference>
<evidence type="ECO:0000256" key="1">
    <source>
        <dbReference type="ARBA" id="ARBA00022737"/>
    </source>
</evidence>
<dbReference type="AlphaFoldDB" id="A0A2P2DZ54"/>
<dbReference type="Pfam" id="PF02861">
    <property type="entry name" value="Clp_N"/>
    <property type="match status" value="1"/>
</dbReference>
<sequence length="796" mass="88631">MKQFDSTVQGALDIAQTDAIRRKNPEISPLHLFLGLLSHPSSFSARALAKYRGSVDTLLSKLPRSTTDISFENLRTSGKLGQWITMASGRAAENGREEIKESDLLRYLPDILPELKVNIDDLQVKETDQEIPDFLLNLNEEAKAGKLDPVIGRTKEIRSVMEILGRRSKNNPVLVGSAGVGKTAIVEGLADQIVKGKVPDVLKGKTVYSLDMGQLMAGTKYRGDFEEKIQHLLKFVKSRAGEVILFIDEIHQLVGAGRTEGAMDAANLMKPALARGDLHCIGATTPEEFQKYILGDAALERRFRSVPVNEPSKEDAIEILMGIRDKHEIHHGIKISDEAVYSAVFLSDQYITDKNLPDKAIDLIDEAASALKLSAEAMPAPLVELESEIRSKKIYAQVEKKNEDILKEIEILEKKFNEGKAEWEKEVNSLKQMASIKNKIERVKFDLENAESRADYTEASRLKFAVLPELEKELGAFQNIWILGRPHVASVISRQTGIPVEKILKTKQENILDLENQLNQVVYGQKEAIKEIAETLLTSYAGISSENRPLGSFLLKGPTGVGKTETAKALAKYLFDSESNMVRLDLSEYSEKHSVAKLIGSPAGYVGYEEGGILTEAIRRKPYSVVLFDEIEKAHPDFADILLQILDDGRLTDNKGRTINFRNTIVLLTTNSKDIHSDFKPEVLGRLDSILTYASIDSSIMEKLIEKQVALLNERLKSKGIIIKLSESTERILSEQGYDPKFGARPLNQVFNRIVNRPLSKEILAGNIAEGTYLADWNENNLSFKLQKGSLEPNLS</sequence>
<comment type="caution">
    <text evidence="9">The sequence shown here is derived from an EMBL/GenBank/DDBJ whole genome shotgun (WGS) entry which is preliminary data.</text>
</comment>
<dbReference type="InterPro" id="IPR027417">
    <property type="entry name" value="P-loop_NTPase"/>
</dbReference>
<dbReference type="Gene3D" id="1.10.1780.10">
    <property type="entry name" value="Clp, N-terminal domain"/>
    <property type="match status" value="1"/>
</dbReference>